<feature type="non-terminal residue" evidence="1">
    <location>
        <position position="1"/>
    </location>
</feature>
<dbReference type="EMBL" id="CAJVPM010039337">
    <property type="protein sequence ID" value="CAG8700576.1"/>
    <property type="molecule type" value="Genomic_DNA"/>
</dbReference>
<keyword evidence="2" id="KW-1185">Reference proteome</keyword>
<dbReference type="Proteomes" id="UP000789860">
    <property type="component" value="Unassembled WGS sequence"/>
</dbReference>
<accession>A0ACA9PD30</accession>
<evidence type="ECO:0000313" key="1">
    <source>
        <dbReference type="EMBL" id="CAG8700576.1"/>
    </source>
</evidence>
<evidence type="ECO:0000313" key="2">
    <source>
        <dbReference type="Proteomes" id="UP000789860"/>
    </source>
</evidence>
<reference evidence="1" key="1">
    <citation type="submission" date="2021-06" db="EMBL/GenBank/DDBJ databases">
        <authorList>
            <person name="Kallberg Y."/>
            <person name="Tangrot J."/>
            <person name="Rosling A."/>
        </authorList>
    </citation>
    <scope>NUCLEOTIDE SEQUENCE</scope>
    <source>
        <strain evidence="1">AU212A</strain>
    </source>
</reference>
<name>A0ACA9PD30_9GLOM</name>
<protein>
    <submittedName>
        <fullName evidence="1">7159_t:CDS:1</fullName>
    </submittedName>
</protein>
<proteinExistence type="predicted"/>
<organism evidence="1 2">
    <name type="scientific">Scutellospora calospora</name>
    <dbReference type="NCBI Taxonomy" id="85575"/>
    <lineage>
        <taxon>Eukaryota</taxon>
        <taxon>Fungi</taxon>
        <taxon>Fungi incertae sedis</taxon>
        <taxon>Mucoromycota</taxon>
        <taxon>Glomeromycotina</taxon>
        <taxon>Glomeromycetes</taxon>
        <taxon>Diversisporales</taxon>
        <taxon>Gigasporaceae</taxon>
        <taxon>Scutellospora</taxon>
    </lineage>
</organism>
<sequence>PSAPGTHNFRIGSSENFTQHQPDSLRVAFLEYQIAELKLQLSFFIQENHSHRSQVVALQFQIAKLQLQVTELQFQVEVQQVAMSISNEEFMNQISANDQSP</sequence>
<comment type="caution">
    <text evidence="1">The sequence shown here is derived from an EMBL/GenBank/DDBJ whole genome shotgun (WGS) entry which is preliminary data.</text>
</comment>
<gene>
    <name evidence="1" type="ORF">SCALOS_LOCUS10480</name>
</gene>